<evidence type="ECO:0000313" key="6">
    <source>
        <dbReference type="Proteomes" id="UP000694941"/>
    </source>
</evidence>
<keyword evidence="1 4" id="KW-0489">Methyltransferase</keyword>
<keyword evidence="3 4" id="KW-0949">S-adenosyl-L-methionine</keyword>
<dbReference type="EC" id="2.1.1.85" evidence="4"/>
<dbReference type="RefSeq" id="XP_013782031.1">
    <property type="nucleotide sequence ID" value="XM_013926577.2"/>
</dbReference>
<reference evidence="7" key="1">
    <citation type="submission" date="2025-08" db="UniProtKB">
        <authorList>
            <consortium name="RefSeq"/>
        </authorList>
    </citation>
    <scope>IDENTIFICATION</scope>
    <source>
        <tissue evidence="7">Muscle</tissue>
    </source>
</reference>
<gene>
    <name evidence="7" type="primary">LOC106466307</name>
</gene>
<evidence type="ECO:0000256" key="2">
    <source>
        <dbReference type="ARBA" id="ARBA00022679"/>
    </source>
</evidence>
<dbReference type="Proteomes" id="UP000694941">
    <property type="component" value="Unplaced"/>
</dbReference>
<sequence length="319" mass="36910">MAKNKKKHKSALNFRGKKILPQARIQLNELVDQVLQKCTTLAPQNPKQEWEEYREISKILQKICTIEKEYMLPLPVRQNHWEGFLAWCKQHGTQSDKVTIQPLDKEEYGIVAKSELKEGEVFLTVPRDLIMSTTTAQKSKLGPLLEKDAILQEMPNVVLALHLLLEYFDPESFWQPYLSILPAEYNTSLYFTCEELEELQGSPALEETVKTSRNIARQYAHFYKTFQSNPAAKSLLLKDFFTYDFYRWAVSTVMTRQNSVPTPDGASRIQALIPLWDMCNHVNGIVSTDFNIEKNQLECFAMKNVNVGEQVNHIFNLLY</sequence>
<comment type="catalytic activity">
    <reaction evidence="4">
        <text>L-histidyl-[protein] + S-adenosyl-L-methionine = N(tele)-methyl-L-histidyl-[protein] + S-adenosyl-L-homocysteine + H(+)</text>
        <dbReference type="Rhea" id="RHEA:19369"/>
        <dbReference type="Rhea" id="RHEA-COMP:9745"/>
        <dbReference type="Rhea" id="RHEA-COMP:11600"/>
        <dbReference type="ChEBI" id="CHEBI:15378"/>
        <dbReference type="ChEBI" id="CHEBI:16367"/>
        <dbReference type="ChEBI" id="CHEBI:29979"/>
        <dbReference type="ChEBI" id="CHEBI:57856"/>
        <dbReference type="ChEBI" id="CHEBI:59789"/>
        <dbReference type="EC" id="2.1.1.85"/>
    </reaction>
</comment>
<dbReference type="PROSITE" id="PS50280">
    <property type="entry name" value="SET"/>
    <property type="match status" value="1"/>
</dbReference>
<dbReference type="InterPro" id="IPR001214">
    <property type="entry name" value="SET_dom"/>
</dbReference>
<dbReference type="SUPFAM" id="SSF82199">
    <property type="entry name" value="SET domain"/>
    <property type="match status" value="1"/>
</dbReference>
<dbReference type="GeneID" id="106466307"/>
<dbReference type="CDD" id="cd19176">
    <property type="entry name" value="SET_SETD3"/>
    <property type="match status" value="1"/>
</dbReference>
<organism evidence="6 7">
    <name type="scientific">Limulus polyphemus</name>
    <name type="common">Atlantic horseshoe crab</name>
    <dbReference type="NCBI Taxonomy" id="6850"/>
    <lineage>
        <taxon>Eukaryota</taxon>
        <taxon>Metazoa</taxon>
        <taxon>Ecdysozoa</taxon>
        <taxon>Arthropoda</taxon>
        <taxon>Chelicerata</taxon>
        <taxon>Merostomata</taxon>
        <taxon>Xiphosura</taxon>
        <taxon>Limulidae</taxon>
        <taxon>Limulus</taxon>
    </lineage>
</organism>
<dbReference type="InterPro" id="IPR046341">
    <property type="entry name" value="SET_dom_sf"/>
</dbReference>
<evidence type="ECO:0000256" key="3">
    <source>
        <dbReference type="ARBA" id="ARBA00022691"/>
    </source>
</evidence>
<evidence type="ECO:0000256" key="4">
    <source>
        <dbReference type="PROSITE-ProRule" id="PRU00898"/>
    </source>
</evidence>
<keyword evidence="6" id="KW-1185">Reference proteome</keyword>
<dbReference type="InterPro" id="IPR025785">
    <property type="entry name" value="SETD3"/>
</dbReference>
<evidence type="ECO:0000256" key="1">
    <source>
        <dbReference type="ARBA" id="ARBA00022603"/>
    </source>
</evidence>
<dbReference type="PROSITE" id="PS51565">
    <property type="entry name" value="SAM_MT85_SETD3"/>
    <property type="match status" value="1"/>
</dbReference>
<evidence type="ECO:0000259" key="5">
    <source>
        <dbReference type="PROSITE" id="PS50280"/>
    </source>
</evidence>
<feature type="domain" description="SET" evidence="5">
    <location>
        <begin position="96"/>
        <end position="316"/>
    </location>
</feature>
<name>A0ABM1BHD5_LIMPO</name>
<keyword evidence="2 4" id="KW-0808">Transferase</keyword>
<accession>A0ABM1BHD5</accession>
<dbReference type="InterPro" id="IPR050600">
    <property type="entry name" value="SETD3_SETD6_MTase"/>
</dbReference>
<dbReference type="PANTHER" id="PTHR13271">
    <property type="entry name" value="UNCHARACTERIZED PUTATIVE METHYLTRANSFERASE"/>
    <property type="match status" value="1"/>
</dbReference>
<dbReference type="InterPro" id="IPR044428">
    <property type="entry name" value="SETD3_SET"/>
</dbReference>
<evidence type="ECO:0000313" key="7">
    <source>
        <dbReference type="RefSeq" id="XP_013782031.1"/>
    </source>
</evidence>
<comment type="similarity">
    <text evidence="4">Belongs to the class V-like SAM-binding methyltransferase superfamily. SETD3 actin-histidine methyltransferase family.</text>
</comment>
<protein>
    <recommendedName>
        <fullName evidence="4">protein-histidine N-methyltransferase</fullName>
        <ecNumber evidence="4">2.1.1.85</ecNumber>
    </recommendedName>
</protein>
<dbReference type="Gene3D" id="3.90.1410.10">
    <property type="entry name" value="set domain protein methyltransferase, domain 1"/>
    <property type="match status" value="1"/>
</dbReference>
<dbReference type="PANTHER" id="PTHR13271:SF47">
    <property type="entry name" value="ACTIN-HISTIDINE N-METHYLTRANSFERASE"/>
    <property type="match status" value="1"/>
</dbReference>
<proteinExistence type="inferred from homology"/>